<feature type="transmembrane region" description="Helical" evidence="1">
    <location>
        <begin position="21"/>
        <end position="39"/>
    </location>
</feature>
<name>A0A0S3RQ94_PHAAN</name>
<keyword evidence="1" id="KW-0472">Membrane</keyword>
<protein>
    <submittedName>
        <fullName evidence="2">Uncharacterized protein</fullName>
    </submittedName>
</protein>
<feature type="transmembrane region" description="Helical" evidence="1">
    <location>
        <begin position="51"/>
        <end position="71"/>
    </location>
</feature>
<organism evidence="2 3">
    <name type="scientific">Vigna angularis var. angularis</name>
    <dbReference type="NCBI Taxonomy" id="157739"/>
    <lineage>
        <taxon>Eukaryota</taxon>
        <taxon>Viridiplantae</taxon>
        <taxon>Streptophyta</taxon>
        <taxon>Embryophyta</taxon>
        <taxon>Tracheophyta</taxon>
        <taxon>Spermatophyta</taxon>
        <taxon>Magnoliopsida</taxon>
        <taxon>eudicotyledons</taxon>
        <taxon>Gunneridae</taxon>
        <taxon>Pentapetalae</taxon>
        <taxon>rosids</taxon>
        <taxon>fabids</taxon>
        <taxon>Fabales</taxon>
        <taxon>Fabaceae</taxon>
        <taxon>Papilionoideae</taxon>
        <taxon>50 kb inversion clade</taxon>
        <taxon>NPAAA clade</taxon>
        <taxon>indigoferoid/millettioid clade</taxon>
        <taxon>Phaseoleae</taxon>
        <taxon>Vigna</taxon>
    </lineage>
</organism>
<proteinExistence type="predicted"/>
<dbReference type="Proteomes" id="UP000291084">
    <property type="component" value="Chromosome 3"/>
</dbReference>
<dbReference type="AlphaFoldDB" id="A0A0S3RQ94"/>
<evidence type="ECO:0000313" key="2">
    <source>
        <dbReference type="EMBL" id="BAT82749.1"/>
    </source>
</evidence>
<accession>A0A0S3RQ94</accession>
<keyword evidence="3" id="KW-1185">Reference proteome</keyword>
<reference evidence="2 3" key="1">
    <citation type="journal article" date="2015" name="Sci. Rep.">
        <title>The power of single molecule real-time sequencing technology in the de novo assembly of a eukaryotic genome.</title>
        <authorList>
            <person name="Sakai H."/>
            <person name="Naito K."/>
            <person name="Ogiso-Tanaka E."/>
            <person name="Takahashi Y."/>
            <person name="Iseki K."/>
            <person name="Muto C."/>
            <person name="Satou K."/>
            <person name="Teruya K."/>
            <person name="Shiroma A."/>
            <person name="Shimoji M."/>
            <person name="Hirano T."/>
            <person name="Itoh T."/>
            <person name="Kaga A."/>
            <person name="Tomooka N."/>
        </authorList>
    </citation>
    <scope>NUCLEOTIDE SEQUENCE [LARGE SCALE GENOMIC DNA]</scope>
    <source>
        <strain evidence="3">cv. Shumari</strain>
    </source>
</reference>
<dbReference type="EMBL" id="AP015036">
    <property type="protein sequence ID" value="BAT82749.1"/>
    <property type="molecule type" value="Genomic_DNA"/>
</dbReference>
<gene>
    <name evidence="2" type="primary">Vigan.03G280800</name>
    <name evidence="2" type="ORF">VIGAN_03280800</name>
</gene>
<keyword evidence="1" id="KW-0812">Transmembrane</keyword>
<sequence>MDLCHVRCACMAGPKSVNKMVIFFVWGRVGVGAFIGSFFPDSFPSPRGVVFSPFPFSSLVSLLCPLNFFIYSGSLTASRLNKTTKRLATRQVFCFGSASILAFVKNCATGLLHVPLESRYSI</sequence>
<evidence type="ECO:0000256" key="1">
    <source>
        <dbReference type="SAM" id="Phobius"/>
    </source>
</evidence>
<feature type="transmembrane region" description="Helical" evidence="1">
    <location>
        <begin position="92"/>
        <end position="114"/>
    </location>
</feature>
<evidence type="ECO:0000313" key="3">
    <source>
        <dbReference type="Proteomes" id="UP000291084"/>
    </source>
</evidence>
<keyword evidence="1" id="KW-1133">Transmembrane helix</keyword>